<comment type="caution">
    <text evidence="4">The sequence shown here is derived from an EMBL/GenBank/DDBJ whole genome shotgun (WGS) entry which is preliminary data.</text>
</comment>
<dbReference type="GO" id="GO:0005634">
    <property type="term" value="C:nucleus"/>
    <property type="evidence" value="ECO:0007669"/>
    <property type="project" value="UniProtKB-SubCell"/>
</dbReference>
<feature type="compositionally biased region" description="Polar residues" evidence="2">
    <location>
        <begin position="260"/>
        <end position="279"/>
    </location>
</feature>
<evidence type="ECO:0000256" key="1">
    <source>
        <dbReference type="PROSITE-ProRule" id="PRU00371"/>
    </source>
</evidence>
<evidence type="ECO:0000256" key="2">
    <source>
        <dbReference type="SAM" id="MobiDB-lite"/>
    </source>
</evidence>
<gene>
    <name evidence="4" type="ORF">TKK_010653</name>
</gene>
<dbReference type="Proteomes" id="UP001627154">
    <property type="component" value="Unassembled WGS sequence"/>
</dbReference>
<sequence length="279" mass="31639">MSTNSTDISLDNDVDMQFLVTLLPQIKLIKPEDILNFRNEIQNIVQSYAYPKPKKRRSSDDDDVQFIEYIPPPKVKTEMPSQDNKENIELQLAVLNRQIIEIQKQHQATMANMNQNIYSQSLQVQLGQQLLGSHSQMTHVQPGQQQVLYSERQHGQQPATVYGQPQQIPLSQQQQQQVQHPQQVPINQQQQVQQSQAAAHSQPDHVQPVQQLQLLQSQSQQAQVSQTPPPLQHSQAAAHGQPDHVQPVQQLQLPQSQSQEAQVSQTPPMQNGPNFAQKN</sequence>
<name>A0ABD2WQN7_9HYME</name>
<evidence type="ECO:0000313" key="5">
    <source>
        <dbReference type="Proteomes" id="UP001627154"/>
    </source>
</evidence>
<comment type="subcellular location">
    <subcellularLocation>
        <location evidence="1">Nucleus</location>
    </subcellularLocation>
</comment>
<dbReference type="InterPro" id="IPR004210">
    <property type="entry name" value="BESS_motif"/>
</dbReference>
<reference evidence="4 5" key="1">
    <citation type="journal article" date="2024" name="bioRxiv">
        <title>A reference genome for Trichogramma kaykai: A tiny desert-dwelling parasitoid wasp with competing sex-ratio distorters.</title>
        <authorList>
            <person name="Culotta J."/>
            <person name="Lindsey A.R."/>
        </authorList>
    </citation>
    <scope>NUCLEOTIDE SEQUENCE [LARGE SCALE GENOMIC DNA]</scope>
    <source>
        <strain evidence="4 5">KSX58</strain>
    </source>
</reference>
<keyword evidence="1" id="KW-0539">Nucleus</keyword>
<feature type="compositionally biased region" description="Polar residues" evidence="2">
    <location>
        <begin position="137"/>
        <end position="148"/>
    </location>
</feature>
<evidence type="ECO:0000313" key="4">
    <source>
        <dbReference type="EMBL" id="KAL3395275.1"/>
    </source>
</evidence>
<accession>A0ABD2WQN7</accession>
<dbReference type="EMBL" id="JBJJXI010000084">
    <property type="protein sequence ID" value="KAL3395275.1"/>
    <property type="molecule type" value="Genomic_DNA"/>
</dbReference>
<feature type="region of interest" description="Disordered" evidence="2">
    <location>
        <begin position="136"/>
        <end position="279"/>
    </location>
</feature>
<protein>
    <recommendedName>
        <fullName evidence="3">BESS domain-containing protein</fullName>
    </recommendedName>
</protein>
<evidence type="ECO:0000259" key="3">
    <source>
        <dbReference type="PROSITE" id="PS51031"/>
    </source>
</evidence>
<feature type="domain" description="BESS" evidence="3">
    <location>
        <begin position="12"/>
        <end position="51"/>
    </location>
</feature>
<organism evidence="4 5">
    <name type="scientific">Trichogramma kaykai</name>
    <dbReference type="NCBI Taxonomy" id="54128"/>
    <lineage>
        <taxon>Eukaryota</taxon>
        <taxon>Metazoa</taxon>
        <taxon>Ecdysozoa</taxon>
        <taxon>Arthropoda</taxon>
        <taxon>Hexapoda</taxon>
        <taxon>Insecta</taxon>
        <taxon>Pterygota</taxon>
        <taxon>Neoptera</taxon>
        <taxon>Endopterygota</taxon>
        <taxon>Hymenoptera</taxon>
        <taxon>Apocrita</taxon>
        <taxon>Proctotrupomorpha</taxon>
        <taxon>Chalcidoidea</taxon>
        <taxon>Trichogrammatidae</taxon>
        <taxon>Trichogramma</taxon>
    </lineage>
</organism>
<proteinExistence type="predicted"/>
<dbReference type="PROSITE" id="PS51031">
    <property type="entry name" value="BESS"/>
    <property type="match status" value="1"/>
</dbReference>
<feature type="compositionally biased region" description="Low complexity" evidence="2">
    <location>
        <begin position="245"/>
        <end position="259"/>
    </location>
</feature>
<dbReference type="AlphaFoldDB" id="A0ABD2WQN7"/>
<keyword evidence="5" id="KW-1185">Reference proteome</keyword>
<feature type="compositionally biased region" description="Low complexity" evidence="2">
    <location>
        <begin position="164"/>
        <end position="226"/>
    </location>
</feature>